<feature type="region of interest" description="Disordered" evidence="1">
    <location>
        <begin position="15"/>
        <end position="49"/>
    </location>
</feature>
<dbReference type="RefSeq" id="WP_377743450.1">
    <property type="nucleotide sequence ID" value="NZ_JBHRXJ010000004.1"/>
</dbReference>
<comment type="caution">
    <text evidence="2">The sequence shown here is derived from an EMBL/GenBank/DDBJ whole genome shotgun (WGS) entry which is preliminary data.</text>
</comment>
<reference evidence="3" key="1">
    <citation type="journal article" date="2019" name="Int. J. Syst. Evol. Microbiol.">
        <title>The Global Catalogue of Microorganisms (GCM) 10K type strain sequencing project: providing services to taxonomists for standard genome sequencing and annotation.</title>
        <authorList>
            <consortium name="The Broad Institute Genomics Platform"/>
            <consortium name="The Broad Institute Genome Sequencing Center for Infectious Disease"/>
            <person name="Wu L."/>
            <person name="Ma J."/>
        </authorList>
    </citation>
    <scope>NUCLEOTIDE SEQUENCE [LARGE SCALE GENOMIC DNA]</scope>
    <source>
        <strain evidence="3">KCTC 42899</strain>
    </source>
</reference>
<evidence type="ECO:0000313" key="2">
    <source>
        <dbReference type="EMBL" id="MFC3527874.1"/>
    </source>
</evidence>
<feature type="compositionally biased region" description="Basic and acidic residues" evidence="1">
    <location>
        <begin position="22"/>
        <end position="47"/>
    </location>
</feature>
<sequence length="145" mass="16071">MASILRYRIMPNRAPGRSRISINDENHPSDDSDPKGFTKRDRDDDHASAGACRRARHYVSVFDDLMIDIGTVCLAPEFVKDACARRVATDGFARKVRDALGAFHFLTKRFSDATIGWGRTGPTRSNGAGPVDRKLSARPELARNP</sequence>
<accession>A0ABV7R0H7</accession>
<dbReference type="EMBL" id="JBHRXJ010000004">
    <property type="protein sequence ID" value="MFC3527874.1"/>
    <property type="molecule type" value="Genomic_DNA"/>
</dbReference>
<feature type="region of interest" description="Disordered" evidence="1">
    <location>
        <begin position="117"/>
        <end position="145"/>
    </location>
</feature>
<proteinExistence type="predicted"/>
<protein>
    <submittedName>
        <fullName evidence="2">Uncharacterized protein</fullName>
    </submittedName>
</protein>
<dbReference type="Proteomes" id="UP001595721">
    <property type="component" value="Unassembled WGS sequence"/>
</dbReference>
<evidence type="ECO:0000256" key="1">
    <source>
        <dbReference type="SAM" id="MobiDB-lite"/>
    </source>
</evidence>
<feature type="compositionally biased region" description="Basic and acidic residues" evidence="1">
    <location>
        <begin position="131"/>
        <end position="145"/>
    </location>
</feature>
<organism evidence="2 3">
    <name type="scientific">Paracoccus mangrovi</name>
    <dbReference type="NCBI Taxonomy" id="1715645"/>
    <lineage>
        <taxon>Bacteria</taxon>
        <taxon>Pseudomonadati</taxon>
        <taxon>Pseudomonadota</taxon>
        <taxon>Alphaproteobacteria</taxon>
        <taxon>Rhodobacterales</taxon>
        <taxon>Paracoccaceae</taxon>
        <taxon>Paracoccus</taxon>
    </lineage>
</organism>
<gene>
    <name evidence="2" type="ORF">ACFOMH_06760</name>
</gene>
<keyword evidence="3" id="KW-1185">Reference proteome</keyword>
<name>A0ABV7R0H7_9RHOB</name>
<evidence type="ECO:0000313" key="3">
    <source>
        <dbReference type="Proteomes" id="UP001595721"/>
    </source>
</evidence>